<evidence type="ECO:0000256" key="2">
    <source>
        <dbReference type="ARBA" id="ARBA00022692"/>
    </source>
</evidence>
<reference evidence="7" key="1">
    <citation type="submission" date="2022-01" db="EMBL/GenBank/DDBJ databases">
        <authorList>
            <person name="King R."/>
        </authorList>
    </citation>
    <scope>NUCLEOTIDE SEQUENCE</scope>
</reference>
<accession>A0A9P0DH23</accession>
<evidence type="ECO:0000256" key="1">
    <source>
        <dbReference type="ARBA" id="ARBA00004370"/>
    </source>
</evidence>
<evidence type="ECO:0000256" key="3">
    <source>
        <dbReference type="ARBA" id="ARBA00022989"/>
    </source>
</evidence>
<keyword evidence="2 5" id="KW-0812">Transmembrane</keyword>
<evidence type="ECO:0000256" key="4">
    <source>
        <dbReference type="ARBA" id="ARBA00023136"/>
    </source>
</evidence>
<gene>
    <name evidence="7" type="ORF">PHAECO_LOCUS5221</name>
</gene>
<dbReference type="InterPro" id="IPR012919">
    <property type="entry name" value="SUN_dom"/>
</dbReference>
<dbReference type="AlphaFoldDB" id="A0A9P0DH23"/>
<dbReference type="InterPro" id="IPR045119">
    <property type="entry name" value="SUN1-5"/>
</dbReference>
<keyword evidence="4 5" id="KW-0472">Membrane</keyword>
<protein>
    <recommendedName>
        <fullName evidence="6">SUN domain-containing protein</fullName>
    </recommendedName>
</protein>
<dbReference type="GO" id="GO:0034993">
    <property type="term" value="C:meiotic nuclear membrane microtubule tethering complex"/>
    <property type="evidence" value="ECO:0007669"/>
    <property type="project" value="TreeGrafter"/>
</dbReference>
<dbReference type="EMBL" id="OU896722">
    <property type="protein sequence ID" value="CAH1154383.1"/>
    <property type="molecule type" value="Genomic_DNA"/>
</dbReference>
<dbReference type="PANTHER" id="PTHR12911">
    <property type="entry name" value="SAD1/UNC-84-LIKE PROTEIN-RELATED"/>
    <property type="match status" value="1"/>
</dbReference>
<reference evidence="7" key="2">
    <citation type="submission" date="2022-10" db="EMBL/GenBank/DDBJ databases">
        <authorList>
            <consortium name="ENA_rothamsted_submissions"/>
            <consortium name="culmorum"/>
            <person name="King R."/>
        </authorList>
    </citation>
    <scope>NUCLEOTIDE SEQUENCE</scope>
</reference>
<feature type="transmembrane region" description="Helical" evidence="5">
    <location>
        <begin position="85"/>
        <end position="106"/>
    </location>
</feature>
<comment type="subcellular location">
    <subcellularLocation>
        <location evidence="1">Membrane</location>
    </subcellularLocation>
</comment>
<dbReference type="Pfam" id="PF07738">
    <property type="entry name" value="Sad1_UNC"/>
    <property type="match status" value="1"/>
</dbReference>
<dbReference type="PROSITE" id="PS51469">
    <property type="entry name" value="SUN"/>
    <property type="match status" value="1"/>
</dbReference>
<feature type="domain" description="SUN" evidence="6">
    <location>
        <begin position="199"/>
        <end position="356"/>
    </location>
</feature>
<keyword evidence="3 5" id="KW-1133">Transmembrane helix</keyword>
<sequence>HCHNLIFFEYEQNWRQILKTTQTTNWKRNITLRSYFTIVELMLCNNSEITGYVYNMDIDPIDFFPGYDPYRFARQRSRQTCRCNYLTHLMAIVFSVGLCGFTFYYYEHYYGKNLFRTESDDRLPTNMTQELNLQKIIDEMNLLKENMEKTQIWRKHLDELFTKIYFQQESIFDKKVEQALDVYDADRTGLFDYASVYASASIVSTPCTVPYPANKTINFFKFLSIDVMSNPDSVLQPGNLPGNCFAFHGSDGRIRIRLGKRIRIRAVTLDHVKFLDDDRSAPREFEVFGLHDPDDEPGVLLGKFEYKLDGRPYQTYQINDGLTHIPFEYVELHIINNYGNSEFTCVYRFRVHNTSKNTTNNVPH</sequence>
<evidence type="ECO:0000256" key="5">
    <source>
        <dbReference type="SAM" id="Phobius"/>
    </source>
</evidence>
<evidence type="ECO:0000313" key="7">
    <source>
        <dbReference type="EMBL" id="CAH1154383.1"/>
    </source>
</evidence>
<evidence type="ECO:0000259" key="6">
    <source>
        <dbReference type="PROSITE" id="PS51469"/>
    </source>
</evidence>
<dbReference type="OrthoDB" id="342281at2759"/>
<evidence type="ECO:0000313" key="8">
    <source>
        <dbReference type="Proteomes" id="UP001153737"/>
    </source>
</evidence>
<dbReference type="Gene3D" id="2.60.120.260">
    <property type="entry name" value="Galactose-binding domain-like"/>
    <property type="match status" value="1"/>
</dbReference>
<organism evidence="7 8">
    <name type="scientific">Phaedon cochleariae</name>
    <name type="common">Mustard beetle</name>
    <dbReference type="NCBI Taxonomy" id="80249"/>
    <lineage>
        <taxon>Eukaryota</taxon>
        <taxon>Metazoa</taxon>
        <taxon>Ecdysozoa</taxon>
        <taxon>Arthropoda</taxon>
        <taxon>Hexapoda</taxon>
        <taxon>Insecta</taxon>
        <taxon>Pterygota</taxon>
        <taxon>Neoptera</taxon>
        <taxon>Endopterygota</taxon>
        <taxon>Coleoptera</taxon>
        <taxon>Polyphaga</taxon>
        <taxon>Cucujiformia</taxon>
        <taxon>Chrysomeloidea</taxon>
        <taxon>Chrysomelidae</taxon>
        <taxon>Chrysomelinae</taxon>
        <taxon>Chrysomelini</taxon>
        <taxon>Phaedon</taxon>
    </lineage>
</organism>
<feature type="non-terminal residue" evidence="7">
    <location>
        <position position="1"/>
    </location>
</feature>
<dbReference type="Proteomes" id="UP001153737">
    <property type="component" value="Chromosome 16"/>
</dbReference>
<dbReference type="PANTHER" id="PTHR12911:SF8">
    <property type="entry name" value="KLAROID PROTEIN-RELATED"/>
    <property type="match status" value="1"/>
</dbReference>
<proteinExistence type="predicted"/>
<name>A0A9P0DH23_PHACE</name>
<dbReference type="GO" id="GO:0043495">
    <property type="term" value="F:protein-membrane adaptor activity"/>
    <property type="evidence" value="ECO:0007669"/>
    <property type="project" value="TreeGrafter"/>
</dbReference>
<keyword evidence="8" id="KW-1185">Reference proteome</keyword>